<keyword evidence="2" id="KW-1185">Reference proteome</keyword>
<evidence type="ECO:0000313" key="2">
    <source>
        <dbReference type="Proteomes" id="UP000770661"/>
    </source>
</evidence>
<sequence>MPACLGAIVTKAVATHLNLNPGEQLAMYPGPVTILRRTQDEIITTDNAQLRCNCGNDLVLRLMRSRYPGLLCPRSTEVLWQWLAEPFQSTNLTAWGVDQDLCSSLLASYVSQKGETYPFTLGEDMSVDEKTKMLLYLTSKYLVDVPSGHNNPLDKDFFTHPWRPLTDSYIQVSIQQQYY</sequence>
<dbReference type="EMBL" id="JACEEZ010004141">
    <property type="protein sequence ID" value="KAG0726627.1"/>
    <property type="molecule type" value="Genomic_DNA"/>
</dbReference>
<evidence type="ECO:0000313" key="1">
    <source>
        <dbReference type="EMBL" id="KAG0726627.1"/>
    </source>
</evidence>
<proteinExistence type="predicted"/>
<dbReference type="AlphaFoldDB" id="A0A8J4YG12"/>
<protein>
    <submittedName>
        <fullName evidence="1">Protein ABHD16A</fullName>
    </submittedName>
</protein>
<accession>A0A8J4YG12</accession>
<reference evidence="1" key="1">
    <citation type="submission" date="2020-07" db="EMBL/GenBank/DDBJ databases">
        <title>The High-quality genome of the commercially important snow crab, Chionoecetes opilio.</title>
        <authorList>
            <person name="Jeong J.-H."/>
            <person name="Ryu S."/>
        </authorList>
    </citation>
    <scope>NUCLEOTIDE SEQUENCE</scope>
    <source>
        <strain evidence="1">MADBK_172401_WGS</strain>
        <tissue evidence="1">Digestive gland</tissue>
    </source>
</reference>
<dbReference type="Proteomes" id="UP000770661">
    <property type="component" value="Unassembled WGS sequence"/>
</dbReference>
<comment type="caution">
    <text evidence="1">The sequence shown here is derived from an EMBL/GenBank/DDBJ whole genome shotgun (WGS) entry which is preliminary data.</text>
</comment>
<dbReference type="OrthoDB" id="6412627at2759"/>
<gene>
    <name evidence="1" type="primary">Abhd16a</name>
    <name evidence="1" type="ORF">GWK47_036152</name>
</gene>
<name>A0A8J4YG12_CHIOP</name>
<organism evidence="1 2">
    <name type="scientific">Chionoecetes opilio</name>
    <name type="common">Atlantic snow crab</name>
    <name type="synonym">Cancer opilio</name>
    <dbReference type="NCBI Taxonomy" id="41210"/>
    <lineage>
        <taxon>Eukaryota</taxon>
        <taxon>Metazoa</taxon>
        <taxon>Ecdysozoa</taxon>
        <taxon>Arthropoda</taxon>
        <taxon>Crustacea</taxon>
        <taxon>Multicrustacea</taxon>
        <taxon>Malacostraca</taxon>
        <taxon>Eumalacostraca</taxon>
        <taxon>Eucarida</taxon>
        <taxon>Decapoda</taxon>
        <taxon>Pleocyemata</taxon>
        <taxon>Brachyura</taxon>
        <taxon>Eubrachyura</taxon>
        <taxon>Majoidea</taxon>
        <taxon>Majidae</taxon>
        <taxon>Chionoecetes</taxon>
    </lineage>
</organism>